<evidence type="ECO:0000313" key="2">
    <source>
        <dbReference type="EMBL" id="EFJ28564.1"/>
    </source>
</evidence>
<dbReference type="EMBL" id="GL377579">
    <property type="protein sequence ID" value="EFJ28564.1"/>
    <property type="molecule type" value="Genomic_DNA"/>
</dbReference>
<evidence type="ECO:0000256" key="1">
    <source>
        <dbReference type="SAM" id="MobiDB-lite"/>
    </source>
</evidence>
<gene>
    <name evidence="2" type="ORF">SELMODRAFT_411007</name>
</gene>
<organism evidence="3">
    <name type="scientific">Selaginella moellendorffii</name>
    <name type="common">Spikemoss</name>
    <dbReference type="NCBI Taxonomy" id="88036"/>
    <lineage>
        <taxon>Eukaryota</taxon>
        <taxon>Viridiplantae</taxon>
        <taxon>Streptophyta</taxon>
        <taxon>Embryophyta</taxon>
        <taxon>Tracheophyta</taxon>
        <taxon>Lycopodiopsida</taxon>
        <taxon>Selaginellales</taxon>
        <taxon>Selaginellaceae</taxon>
        <taxon>Selaginella</taxon>
    </lineage>
</organism>
<feature type="compositionally biased region" description="Low complexity" evidence="1">
    <location>
        <begin position="180"/>
        <end position="193"/>
    </location>
</feature>
<dbReference type="Gramene" id="EFJ28564">
    <property type="protein sequence ID" value="EFJ28564"/>
    <property type="gene ID" value="SELMODRAFT_411007"/>
</dbReference>
<protein>
    <submittedName>
        <fullName evidence="2">Uncharacterized protein</fullName>
    </submittedName>
</protein>
<dbReference type="HOGENOM" id="CLU_1410961_0_0_1"/>
<dbReference type="Proteomes" id="UP000001514">
    <property type="component" value="Unassembled WGS sequence"/>
</dbReference>
<accession>D8RHQ1</accession>
<feature type="compositionally biased region" description="Basic residues" evidence="1">
    <location>
        <begin position="16"/>
        <end position="25"/>
    </location>
</feature>
<dbReference type="AlphaFoldDB" id="D8RHQ1"/>
<evidence type="ECO:0000313" key="3">
    <source>
        <dbReference type="Proteomes" id="UP000001514"/>
    </source>
</evidence>
<feature type="compositionally biased region" description="Polar residues" evidence="1">
    <location>
        <begin position="158"/>
        <end position="169"/>
    </location>
</feature>
<proteinExistence type="predicted"/>
<feature type="region of interest" description="Disordered" evidence="1">
    <location>
        <begin position="158"/>
        <end position="193"/>
    </location>
</feature>
<sequence>MAPQKHSDTSYGNVWQHKKYGKGKTKNPNAWKGRHNEAPHIDQLNQTQTHIKHLHQELFDVLQRCTLAEIWKACCARLFDDMDPSARATISKVWSRLIISLAAHLDTLIKQGEERKIAKEKELWPFFRGRSKAGEEEWMWKPPIWIWQHMFRNDSMCTSPSRQSSTPGTSEAWRLDVTNSSTSSTLSPLSHPP</sequence>
<dbReference type="KEGG" id="smo:SELMODRAFT_411007"/>
<keyword evidence="3" id="KW-1185">Reference proteome</keyword>
<dbReference type="InParanoid" id="D8RHQ1"/>
<name>D8RHQ1_SELML</name>
<feature type="region of interest" description="Disordered" evidence="1">
    <location>
        <begin position="1"/>
        <end position="29"/>
    </location>
</feature>
<reference evidence="2 3" key="1">
    <citation type="journal article" date="2011" name="Science">
        <title>The Selaginella genome identifies genetic changes associated with the evolution of vascular plants.</title>
        <authorList>
            <person name="Banks J.A."/>
            <person name="Nishiyama T."/>
            <person name="Hasebe M."/>
            <person name="Bowman J.L."/>
            <person name="Gribskov M."/>
            <person name="dePamphilis C."/>
            <person name="Albert V.A."/>
            <person name="Aono N."/>
            <person name="Aoyama T."/>
            <person name="Ambrose B.A."/>
            <person name="Ashton N.W."/>
            <person name="Axtell M.J."/>
            <person name="Barker E."/>
            <person name="Barker M.S."/>
            <person name="Bennetzen J.L."/>
            <person name="Bonawitz N.D."/>
            <person name="Chapple C."/>
            <person name="Cheng C."/>
            <person name="Correa L.G."/>
            <person name="Dacre M."/>
            <person name="DeBarry J."/>
            <person name="Dreyer I."/>
            <person name="Elias M."/>
            <person name="Engstrom E.M."/>
            <person name="Estelle M."/>
            <person name="Feng L."/>
            <person name="Finet C."/>
            <person name="Floyd S.K."/>
            <person name="Frommer W.B."/>
            <person name="Fujita T."/>
            <person name="Gramzow L."/>
            <person name="Gutensohn M."/>
            <person name="Harholt J."/>
            <person name="Hattori M."/>
            <person name="Heyl A."/>
            <person name="Hirai T."/>
            <person name="Hiwatashi Y."/>
            <person name="Ishikawa M."/>
            <person name="Iwata M."/>
            <person name="Karol K.G."/>
            <person name="Koehler B."/>
            <person name="Kolukisaoglu U."/>
            <person name="Kubo M."/>
            <person name="Kurata T."/>
            <person name="Lalonde S."/>
            <person name="Li K."/>
            <person name="Li Y."/>
            <person name="Litt A."/>
            <person name="Lyons E."/>
            <person name="Manning G."/>
            <person name="Maruyama T."/>
            <person name="Michael T.P."/>
            <person name="Mikami K."/>
            <person name="Miyazaki S."/>
            <person name="Morinaga S."/>
            <person name="Murata T."/>
            <person name="Mueller-Roeber B."/>
            <person name="Nelson D.R."/>
            <person name="Obara M."/>
            <person name="Oguri Y."/>
            <person name="Olmstead R.G."/>
            <person name="Onodera N."/>
            <person name="Petersen B.L."/>
            <person name="Pils B."/>
            <person name="Prigge M."/>
            <person name="Rensing S.A."/>
            <person name="Riano-Pachon D.M."/>
            <person name="Roberts A.W."/>
            <person name="Sato Y."/>
            <person name="Scheller H.V."/>
            <person name="Schulz B."/>
            <person name="Schulz C."/>
            <person name="Shakirov E.V."/>
            <person name="Shibagaki N."/>
            <person name="Shinohara N."/>
            <person name="Shippen D.E."/>
            <person name="Soerensen I."/>
            <person name="Sotooka R."/>
            <person name="Sugimoto N."/>
            <person name="Sugita M."/>
            <person name="Sumikawa N."/>
            <person name="Tanurdzic M."/>
            <person name="Theissen G."/>
            <person name="Ulvskov P."/>
            <person name="Wakazuki S."/>
            <person name="Weng J.K."/>
            <person name="Willats W.W."/>
            <person name="Wipf D."/>
            <person name="Wolf P.G."/>
            <person name="Yang L."/>
            <person name="Zimmer A.D."/>
            <person name="Zhu Q."/>
            <person name="Mitros T."/>
            <person name="Hellsten U."/>
            <person name="Loque D."/>
            <person name="Otillar R."/>
            <person name="Salamov A."/>
            <person name="Schmutz J."/>
            <person name="Shapiro H."/>
            <person name="Lindquist E."/>
            <person name="Lucas S."/>
            <person name="Rokhsar D."/>
            <person name="Grigoriev I.V."/>
        </authorList>
    </citation>
    <scope>NUCLEOTIDE SEQUENCE [LARGE SCALE GENOMIC DNA]</scope>
</reference>